<dbReference type="EMBL" id="VSRR010002557">
    <property type="protein sequence ID" value="MPC32075.1"/>
    <property type="molecule type" value="Genomic_DNA"/>
</dbReference>
<proteinExistence type="predicted"/>
<evidence type="ECO:0000313" key="2">
    <source>
        <dbReference type="Proteomes" id="UP000324222"/>
    </source>
</evidence>
<name>A0A5B7EFC3_PORTR</name>
<protein>
    <submittedName>
        <fullName evidence="1">Uncharacterized protein</fullName>
    </submittedName>
</protein>
<evidence type="ECO:0000313" key="1">
    <source>
        <dbReference type="EMBL" id="MPC32075.1"/>
    </source>
</evidence>
<comment type="caution">
    <text evidence="1">The sequence shown here is derived from an EMBL/GenBank/DDBJ whole genome shotgun (WGS) entry which is preliminary data.</text>
</comment>
<keyword evidence="2" id="KW-1185">Reference proteome</keyword>
<dbReference type="AlphaFoldDB" id="A0A5B7EFC3"/>
<organism evidence="1 2">
    <name type="scientific">Portunus trituberculatus</name>
    <name type="common">Swimming crab</name>
    <name type="synonym">Neptunus trituberculatus</name>
    <dbReference type="NCBI Taxonomy" id="210409"/>
    <lineage>
        <taxon>Eukaryota</taxon>
        <taxon>Metazoa</taxon>
        <taxon>Ecdysozoa</taxon>
        <taxon>Arthropoda</taxon>
        <taxon>Crustacea</taxon>
        <taxon>Multicrustacea</taxon>
        <taxon>Malacostraca</taxon>
        <taxon>Eumalacostraca</taxon>
        <taxon>Eucarida</taxon>
        <taxon>Decapoda</taxon>
        <taxon>Pleocyemata</taxon>
        <taxon>Brachyura</taxon>
        <taxon>Eubrachyura</taxon>
        <taxon>Portunoidea</taxon>
        <taxon>Portunidae</taxon>
        <taxon>Portuninae</taxon>
        <taxon>Portunus</taxon>
    </lineage>
</organism>
<gene>
    <name evidence="1" type="ORF">E2C01_025379</name>
</gene>
<dbReference type="Proteomes" id="UP000324222">
    <property type="component" value="Unassembled WGS sequence"/>
</dbReference>
<sequence>MNYVRKYWATKAPQLCLPPRPPGADHDPHPNLAPLTPAPPPCQLLNISFNSRCFLLLPASNA</sequence>
<reference evidence="1 2" key="1">
    <citation type="submission" date="2019-05" db="EMBL/GenBank/DDBJ databases">
        <title>Another draft genome of Portunus trituberculatus and its Hox gene families provides insights of decapod evolution.</title>
        <authorList>
            <person name="Jeong J.-H."/>
            <person name="Song I."/>
            <person name="Kim S."/>
            <person name="Choi T."/>
            <person name="Kim D."/>
            <person name="Ryu S."/>
            <person name="Kim W."/>
        </authorList>
    </citation>
    <scope>NUCLEOTIDE SEQUENCE [LARGE SCALE GENOMIC DNA]</scope>
    <source>
        <tissue evidence="1">Muscle</tissue>
    </source>
</reference>
<accession>A0A5B7EFC3</accession>